<organism evidence="2 3">
    <name type="scientific">Batillaria attramentaria</name>
    <dbReference type="NCBI Taxonomy" id="370345"/>
    <lineage>
        <taxon>Eukaryota</taxon>
        <taxon>Metazoa</taxon>
        <taxon>Spiralia</taxon>
        <taxon>Lophotrochozoa</taxon>
        <taxon>Mollusca</taxon>
        <taxon>Gastropoda</taxon>
        <taxon>Caenogastropoda</taxon>
        <taxon>Sorbeoconcha</taxon>
        <taxon>Cerithioidea</taxon>
        <taxon>Batillariidae</taxon>
        <taxon>Batillaria</taxon>
    </lineage>
</organism>
<gene>
    <name evidence="2" type="ORF">BaRGS_00003691</name>
</gene>
<accession>A0ABD0M097</accession>
<sequence length="131" mass="14560">MQNTAKFSVNKSHLKNASTDMGAYKSNWCPLQNAQCLLAGTCLKRRNNLSRCACINILLFYYVISFSSACVVADLGTRLTPREEGEAQMASLHDHHRHHSPGWPMPLPVPRGPMARHTMGTPSRAAPNPFR</sequence>
<dbReference type="EMBL" id="JACVVK020000012">
    <property type="protein sequence ID" value="KAK7505121.1"/>
    <property type="molecule type" value="Genomic_DNA"/>
</dbReference>
<dbReference type="AlphaFoldDB" id="A0ABD0M097"/>
<comment type="caution">
    <text evidence="2">The sequence shown here is derived from an EMBL/GenBank/DDBJ whole genome shotgun (WGS) entry which is preliminary data.</text>
</comment>
<keyword evidence="1" id="KW-0472">Membrane</keyword>
<dbReference type="Proteomes" id="UP001519460">
    <property type="component" value="Unassembled WGS sequence"/>
</dbReference>
<protein>
    <submittedName>
        <fullName evidence="2">Uncharacterized protein</fullName>
    </submittedName>
</protein>
<keyword evidence="3" id="KW-1185">Reference proteome</keyword>
<evidence type="ECO:0000313" key="3">
    <source>
        <dbReference type="Proteomes" id="UP001519460"/>
    </source>
</evidence>
<evidence type="ECO:0000256" key="1">
    <source>
        <dbReference type="SAM" id="Phobius"/>
    </source>
</evidence>
<proteinExistence type="predicted"/>
<keyword evidence="1" id="KW-1133">Transmembrane helix</keyword>
<feature type="transmembrane region" description="Helical" evidence="1">
    <location>
        <begin position="53"/>
        <end position="75"/>
    </location>
</feature>
<keyword evidence="1" id="KW-0812">Transmembrane</keyword>
<evidence type="ECO:0000313" key="2">
    <source>
        <dbReference type="EMBL" id="KAK7505121.1"/>
    </source>
</evidence>
<reference evidence="2 3" key="1">
    <citation type="journal article" date="2023" name="Sci. Data">
        <title>Genome assembly of the Korean intertidal mud-creeper Batillaria attramentaria.</title>
        <authorList>
            <person name="Patra A.K."/>
            <person name="Ho P.T."/>
            <person name="Jun S."/>
            <person name="Lee S.J."/>
            <person name="Kim Y."/>
            <person name="Won Y.J."/>
        </authorList>
    </citation>
    <scope>NUCLEOTIDE SEQUENCE [LARGE SCALE GENOMIC DNA]</scope>
    <source>
        <strain evidence="2">Wonlab-2016</strain>
    </source>
</reference>
<name>A0ABD0M097_9CAEN</name>